<feature type="transmembrane region" description="Helical" evidence="8">
    <location>
        <begin position="223"/>
        <end position="244"/>
    </location>
</feature>
<feature type="transmembrane region" description="Helical" evidence="8">
    <location>
        <begin position="281"/>
        <end position="304"/>
    </location>
</feature>
<protein>
    <recommendedName>
        <fullName evidence="8 9">1,4-dihydroxy-2-naphthoate octaprenyltransferase</fullName>
        <shortName evidence="8">DHNA-octaprenyltransferase</shortName>
        <ecNumber evidence="8 9">2.5.1.74</ecNumber>
    </recommendedName>
</protein>
<evidence type="ECO:0000256" key="3">
    <source>
        <dbReference type="ARBA" id="ARBA00022475"/>
    </source>
</evidence>
<feature type="transmembrane region" description="Helical" evidence="8">
    <location>
        <begin position="250"/>
        <end position="269"/>
    </location>
</feature>
<dbReference type="NCBIfam" id="TIGR00751">
    <property type="entry name" value="menA"/>
    <property type="match status" value="1"/>
</dbReference>
<dbReference type="AlphaFoldDB" id="A0A9D9IP75"/>
<keyword evidence="2 8" id="KW-0474">Menaquinone biosynthesis</keyword>
<evidence type="ECO:0000256" key="5">
    <source>
        <dbReference type="ARBA" id="ARBA00022692"/>
    </source>
</evidence>
<name>A0A9D9IP75_9BACT</name>
<dbReference type="Proteomes" id="UP000823757">
    <property type="component" value="Unassembled WGS sequence"/>
</dbReference>
<evidence type="ECO:0000256" key="6">
    <source>
        <dbReference type="ARBA" id="ARBA00022989"/>
    </source>
</evidence>
<dbReference type="HAMAP" id="MF_01937">
    <property type="entry name" value="MenA_1"/>
    <property type="match status" value="1"/>
</dbReference>
<comment type="catalytic activity">
    <reaction evidence="8">
        <text>an all-trans-polyprenyl diphosphate + 1,4-dihydroxy-2-naphthoate + H(+) = a 2-demethylmenaquinol + CO2 + diphosphate</text>
        <dbReference type="Rhea" id="RHEA:26478"/>
        <dbReference type="Rhea" id="RHEA-COMP:9563"/>
        <dbReference type="Rhea" id="RHEA-COMP:9564"/>
        <dbReference type="ChEBI" id="CHEBI:11173"/>
        <dbReference type="ChEBI" id="CHEBI:15378"/>
        <dbReference type="ChEBI" id="CHEBI:16526"/>
        <dbReference type="ChEBI" id="CHEBI:33019"/>
        <dbReference type="ChEBI" id="CHEBI:55437"/>
        <dbReference type="ChEBI" id="CHEBI:58914"/>
        <dbReference type="EC" id="2.5.1.74"/>
    </reaction>
</comment>
<dbReference type="EMBL" id="JADIMD010000119">
    <property type="protein sequence ID" value="MBO8475213.1"/>
    <property type="molecule type" value="Genomic_DNA"/>
</dbReference>
<feature type="transmembrane region" description="Helical" evidence="8">
    <location>
        <begin position="97"/>
        <end position="119"/>
    </location>
</feature>
<comment type="function">
    <text evidence="8">Conversion of 1,4-dihydroxy-2-naphthoate (DHNA) to demethylmenaquinone (DMK).</text>
</comment>
<evidence type="ECO:0000256" key="7">
    <source>
        <dbReference type="ARBA" id="ARBA00023136"/>
    </source>
</evidence>
<reference evidence="10" key="2">
    <citation type="journal article" date="2021" name="PeerJ">
        <title>Extensive microbial diversity within the chicken gut microbiome revealed by metagenomics and culture.</title>
        <authorList>
            <person name="Gilroy R."/>
            <person name="Ravi A."/>
            <person name="Getino M."/>
            <person name="Pursley I."/>
            <person name="Horton D.L."/>
            <person name="Alikhan N.F."/>
            <person name="Baker D."/>
            <person name="Gharbi K."/>
            <person name="Hall N."/>
            <person name="Watson M."/>
            <person name="Adriaenssens E.M."/>
            <person name="Foster-Nyarko E."/>
            <person name="Jarju S."/>
            <person name="Secka A."/>
            <person name="Antonio M."/>
            <person name="Oren A."/>
            <person name="Chaudhuri R.R."/>
            <person name="La Ragione R."/>
            <person name="Hildebrand F."/>
            <person name="Pallen M.J."/>
        </authorList>
    </citation>
    <scope>NUCLEOTIDE SEQUENCE</scope>
    <source>
        <strain evidence="10">B1-13419</strain>
    </source>
</reference>
<evidence type="ECO:0000313" key="11">
    <source>
        <dbReference type="Proteomes" id="UP000823757"/>
    </source>
</evidence>
<feature type="transmembrane region" description="Helical" evidence="8">
    <location>
        <begin position="179"/>
        <end position="202"/>
    </location>
</feature>
<keyword evidence="3 8" id="KW-1003">Cell membrane</keyword>
<dbReference type="GO" id="GO:0009234">
    <property type="term" value="P:menaquinone biosynthetic process"/>
    <property type="evidence" value="ECO:0007669"/>
    <property type="project" value="UniProtKB-UniRule"/>
</dbReference>
<dbReference type="GO" id="GO:0042371">
    <property type="term" value="P:vitamin K biosynthetic process"/>
    <property type="evidence" value="ECO:0007669"/>
    <property type="project" value="TreeGrafter"/>
</dbReference>
<dbReference type="InterPro" id="IPR004657">
    <property type="entry name" value="MenA"/>
</dbReference>
<dbReference type="InterPro" id="IPR000537">
    <property type="entry name" value="UbiA_prenyltransferase"/>
</dbReference>
<evidence type="ECO:0000256" key="8">
    <source>
        <dbReference type="HAMAP-Rule" id="MF_01937"/>
    </source>
</evidence>
<comment type="pathway">
    <text evidence="8">Quinol/quinone metabolism; menaquinone biosynthesis; menaquinol from 1,4-dihydroxy-2-naphthoate: step 1/2.</text>
</comment>
<comment type="subcellular location">
    <subcellularLocation>
        <location evidence="8">Cell membrane</location>
        <topology evidence="8">Multi-pass membrane protein</topology>
    </subcellularLocation>
    <subcellularLocation>
        <location evidence="1">Membrane</location>
        <topology evidence="1">Multi-pass membrane protein</topology>
    </subcellularLocation>
</comment>
<comment type="similarity">
    <text evidence="8">Belongs to the MenA family. Type 1 subfamily.</text>
</comment>
<dbReference type="GO" id="GO:0005886">
    <property type="term" value="C:plasma membrane"/>
    <property type="evidence" value="ECO:0007669"/>
    <property type="project" value="UniProtKB-SubCell"/>
</dbReference>
<gene>
    <name evidence="8 10" type="primary">menA</name>
    <name evidence="10" type="ORF">IAB91_07990</name>
</gene>
<proteinExistence type="inferred from homology"/>
<dbReference type="GO" id="GO:0046428">
    <property type="term" value="F:1,4-dihydroxy-2-naphthoate polyprenyltransferase activity"/>
    <property type="evidence" value="ECO:0007669"/>
    <property type="project" value="UniProtKB-UniRule"/>
</dbReference>
<accession>A0A9D9IP75</accession>
<dbReference type="InterPro" id="IPR026046">
    <property type="entry name" value="UBIAD1"/>
</dbReference>
<keyword evidence="4 8" id="KW-0808">Transferase</keyword>
<dbReference type="CDD" id="cd13962">
    <property type="entry name" value="PT_UbiA_UBIAD1"/>
    <property type="match status" value="1"/>
</dbReference>
<keyword evidence="7 8" id="KW-0472">Membrane</keyword>
<reference evidence="10" key="1">
    <citation type="submission" date="2020-10" db="EMBL/GenBank/DDBJ databases">
        <authorList>
            <person name="Gilroy R."/>
        </authorList>
    </citation>
    <scope>NUCLEOTIDE SEQUENCE</scope>
    <source>
        <strain evidence="10">B1-13419</strain>
    </source>
</reference>
<sequence>MLNRGKIKYYVAAMRLRTLPLSMAGVCLGLMLAVADFHVRWEVVLFTLLTTVCLQILSNVSNELGDFLRGTDSGDRQGPSYSLSGGKLEKKDFSRMIVVYILLCIISGLLMLWFSFGTLFCVESLVFMALGAGAIMAAMKYTLGRNPYGYRGKGDFYVFMFFGIVSVAGSYFIASHEMFWRMLLPAASIGFFSVGVLNVNNIRDMSTDAATRMTVPLRIGEKWAKVYQTALLAAGWVCMLVYSLLRIQDIWHYLFVLSLPLFIVHLHGVWTRSGKTLDPMLPLLVMSSFIFALLGGLGYLVYLFI</sequence>
<feature type="transmembrane region" description="Helical" evidence="8">
    <location>
        <begin position="43"/>
        <end position="60"/>
    </location>
</feature>
<evidence type="ECO:0000256" key="9">
    <source>
        <dbReference type="NCBIfam" id="TIGR00751"/>
    </source>
</evidence>
<evidence type="ECO:0000256" key="1">
    <source>
        <dbReference type="ARBA" id="ARBA00004141"/>
    </source>
</evidence>
<comment type="caution">
    <text evidence="10">The sequence shown here is derived from an EMBL/GenBank/DDBJ whole genome shotgun (WGS) entry which is preliminary data.</text>
</comment>
<dbReference type="PIRSF" id="PIRSF005355">
    <property type="entry name" value="UBIAD1"/>
    <property type="match status" value="1"/>
</dbReference>
<organism evidence="10 11">
    <name type="scientific">Candidatus Cryptobacteroides faecigallinarum</name>
    <dbReference type="NCBI Taxonomy" id="2840763"/>
    <lineage>
        <taxon>Bacteria</taxon>
        <taxon>Pseudomonadati</taxon>
        <taxon>Bacteroidota</taxon>
        <taxon>Bacteroidia</taxon>
        <taxon>Bacteroidales</taxon>
        <taxon>Candidatus Cryptobacteroides</taxon>
    </lineage>
</organism>
<feature type="transmembrane region" description="Helical" evidence="8">
    <location>
        <begin position="125"/>
        <end position="143"/>
    </location>
</feature>
<evidence type="ECO:0000313" key="10">
    <source>
        <dbReference type="EMBL" id="MBO8475213.1"/>
    </source>
</evidence>
<dbReference type="PANTHER" id="PTHR13929:SF0">
    <property type="entry name" value="UBIA PRENYLTRANSFERASE DOMAIN-CONTAINING PROTEIN 1"/>
    <property type="match status" value="1"/>
</dbReference>
<keyword evidence="6 8" id="KW-1133">Transmembrane helix</keyword>
<evidence type="ECO:0000256" key="4">
    <source>
        <dbReference type="ARBA" id="ARBA00022679"/>
    </source>
</evidence>
<feature type="transmembrane region" description="Helical" evidence="8">
    <location>
        <begin position="21"/>
        <end position="37"/>
    </location>
</feature>
<feature type="transmembrane region" description="Helical" evidence="8">
    <location>
        <begin position="155"/>
        <end position="173"/>
    </location>
</feature>
<dbReference type="Pfam" id="PF01040">
    <property type="entry name" value="UbiA"/>
    <property type="match status" value="1"/>
</dbReference>
<dbReference type="PANTHER" id="PTHR13929">
    <property type="entry name" value="1,4-DIHYDROXY-2-NAPHTHOATE OCTAPRENYLTRANSFERASE"/>
    <property type="match status" value="1"/>
</dbReference>
<keyword evidence="5 8" id="KW-0812">Transmembrane</keyword>
<dbReference type="EC" id="2.5.1.74" evidence="8 9"/>
<evidence type="ECO:0000256" key="2">
    <source>
        <dbReference type="ARBA" id="ARBA00022428"/>
    </source>
</evidence>